<dbReference type="Proteomes" id="UP000676506">
    <property type="component" value="Chromosome 1"/>
</dbReference>
<organism evidence="1 2">
    <name type="scientific">Chloracidobacterium validum</name>
    <dbReference type="NCBI Taxonomy" id="2821543"/>
    <lineage>
        <taxon>Bacteria</taxon>
        <taxon>Pseudomonadati</taxon>
        <taxon>Acidobacteriota</taxon>
        <taxon>Terriglobia</taxon>
        <taxon>Terriglobales</taxon>
        <taxon>Acidobacteriaceae</taxon>
        <taxon>Chloracidobacterium</taxon>
    </lineage>
</organism>
<proteinExistence type="predicted"/>
<dbReference type="RefSeq" id="WP_211428090.1">
    <property type="nucleotide sequence ID" value="NZ_CP072648.1"/>
</dbReference>
<evidence type="ECO:0008006" key="3">
    <source>
        <dbReference type="Google" id="ProtNLM"/>
    </source>
</evidence>
<sequence length="207" mass="23640">MKTRPNDQHLSRHQTWPRRWKSLRIAWLVTLLATVLAPLYAQSGRQRERPDEKPRTGFELISADGGFRVRLPRGFEQPKREESPNGAVLAFTSTSANETVCSVAVRTFTRPELGNATPDQVMDAARDALLRPYKGAIEQEDRYIVQGHPARAVFFGGVRDDKAIFGRVDFIFARPRLYQLAVVTTLPIELDRDDVQRFFESFTLKKP</sequence>
<dbReference type="EMBL" id="CP072648">
    <property type="protein sequence ID" value="QUW02200.1"/>
    <property type="molecule type" value="Genomic_DNA"/>
</dbReference>
<evidence type="ECO:0000313" key="2">
    <source>
        <dbReference type="Proteomes" id="UP000676506"/>
    </source>
</evidence>
<accession>A0ABX8B964</accession>
<evidence type="ECO:0000313" key="1">
    <source>
        <dbReference type="EMBL" id="QUW02200.1"/>
    </source>
</evidence>
<gene>
    <name evidence="1" type="ORF">J8C06_07455</name>
</gene>
<reference evidence="1 2" key="1">
    <citation type="submission" date="2021-03" db="EMBL/GenBank/DDBJ databases">
        <title>Genomic and phenotypic characterization of Chloracidobacterium isolates provides evidence for multiple species.</title>
        <authorList>
            <person name="Saini M.K."/>
            <person name="Costas A.M.G."/>
            <person name="Tank M."/>
            <person name="Bryant D.A."/>
        </authorList>
    </citation>
    <scope>NUCLEOTIDE SEQUENCE [LARGE SCALE GENOMIC DNA]</scope>
    <source>
        <strain evidence="1 2">BV2-C</strain>
    </source>
</reference>
<protein>
    <recommendedName>
        <fullName evidence="3">PsbP C-terminal domain-containing protein</fullName>
    </recommendedName>
</protein>
<name>A0ABX8B964_9BACT</name>
<keyword evidence="2" id="KW-1185">Reference proteome</keyword>